<evidence type="ECO:0000256" key="1">
    <source>
        <dbReference type="SAM" id="Coils"/>
    </source>
</evidence>
<feature type="coiled-coil region" evidence="1">
    <location>
        <begin position="903"/>
        <end position="930"/>
    </location>
</feature>
<protein>
    <submittedName>
        <fullName evidence="3">Uncharacterized protein</fullName>
    </submittedName>
</protein>
<evidence type="ECO:0000313" key="4">
    <source>
        <dbReference type="Proteomes" id="UP001178507"/>
    </source>
</evidence>
<organism evidence="3 4">
    <name type="scientific">Effrenium voratum</name>
    <dbReference type="NCBI Taxonomy" id="2562239"/>
    <lineage>
        <taxon>Eukaryota</taxon>
        <taxon>Sar</taxon>
        <taxon>Alveolata</taxon>
        <taxon>Dinophyceae</taxon>
        <taxon>Suessiales</taxon>
        <taxon>Symbiodiniaceae</taxon>
        <taxon>Effrenium</taxon>
    </lineage>
</organism>
<feature type="region of interest" description="Disordered" evidence="2">
    <location>
        <begin position="1"/>
        <end position="47"/>
    </location>
</feature>
<dbReference type="AlphaFoldDB" id="A0AA36MK24"/>
<name>A0AA36MK24_9DINO</name>
<dbReference type="PANTHER" id="PTHR21623:SF2">
    <property type="entry name" value="COILED-COIL DOMAIN-CONTAINING PROTEIN 33"/>
    <property type="match status" value="1"/>
</dbReference>
<gene>
    <name evidence="3" type="ORF">EVOR1521_LOCUS1059</name>
</gene>
<dbReference type="EMBL" id="CAUJNA010000022">
    <property type="protein sequence ID" value="CAJ1370498.1"/>
    <property type="molecule type" value="Genomic_DNA"/>
</dbReference>
<feature type="region of interest" description="Disordered" evidence="2">
    <location>
        <begin position="587"/>
        <end position="606"/>
    </location>
</feature>
<evidence type="ECO:0000313" key="3">
    <source>
        <dbReference type="EMBL" id="CAJ1370498.1"/>
    </source>
</evidence>
<dbReference type="Proteomes" id="UP001178507">
    <property type="component" value="Unassembled WGS sequence"/>
</dbReference>
<dbReference type="PANTHER" id="PTHR21623">
    <property type="entry name" value="SPERIOLIN-BINDING FACTOR"/>
    <property type="match status" value="1"/>
</dbReference>
<dbReference type="GO" id="GO:0005777">
    <property type="term" value="C:peroxisome"/>
    <property type="evidence" value="ECO:0007669"/>
    <property type="project" value="TreeGrafter"/>
</dbReference>
<sequence>MHDTDADTEAISGPEASPEPVAGAAPDAPEAVPEGEAGDAPPLEEQLRRDKQALEQQLEESQKAMEELRRQNMTLLSKAPVAKNWVLDVAVGECEFASAFAYFLEIQLDGHAEKRCTDVSQPSERPVFANSTLLLSVDNDLMSEKLKVSAFLNVVDPSAPDAAPTAKLLGSGILNLEELKVQESSTTSKRLVRNVSFTRTTSDASEGRQLVVGRATIVMQVKSLSLEDASAMELAKPHTVASALAPSLDKSLWQARPFESRLRVLVHRADALPVLEGSSHASMRVAVRLLQSGGHVMHEMASRSLSITPVTTTAGEVCFNQEIVIPLSAASLQSSGLQVSLSLEMVSSTSDGVSTDSLLNLQWSPTTLPVLVPVHLYARASNTSTSASRPRPRLLVSLTKEPGHEALDGLGDGMSHGLEVRVHGVPVGRPLPDVVEGALVAICPEAAIGADTRDLCIPVATYYYDQRVDLSNFLEAHFVAASGLKCFLTPLASSSRTPQWGQFVVRCLATTSSLRNLALLFFECAGVRTDPDTPLSGALLGFASVDASSLIGSQATSRSLIPDLRLLEAPGASTSLEVEVRVWPRGSTSAVSSSPRPPVERGSAPAALEQEAKDFRLHHELSVQLSKEFNLRAAALKRAGEEIVGLRRQVQLLKNENKSLRTQIEEEEKLAEDVQHRPPPEGLEKLSSAELAMKLQRTVEKYREEKAKAAELGRRMEDVLKEVNRSRGLERSLEELQQVHLEQNRELQRLQEEGRKLDTYRQTAKTQEKVISKLEKILESSLQEVQKAQKVQVDIERLKTENLKLRERCTSLLTRKRQELGGEEAQELKQRLAQKDAEIDRLKSMAAELKTGVVPRASHASYILDEVPESSAADPVEKPHAQPAHAALSAEEQEQLAHVEAKRFEWEQRCLAAEQRLQMLQQQLTDSSKRYGSDISTLEVEIAKKDARIKELEFLMRQHEAGS</sequence>
<accession>A0AA36MK24</accession>
<keyword evidence="4" id="KW-1185">Reference proteome</keyword>
<comment type="caution">
    <text evidence="3">The sequence shown here is derived from an EMBL/GenBank/DDBJ whole genome shotgun (WGS) entry which is preliminary data.</text>
</comment>
<reference evidence="3" key="1">
    <citation type="submission" date="2023-08" db="EMBL/GenBank/DDBJ databases">
        <authorList>
            <person name="Chen Y."/>
            <person name="Shah S."/>
            <person name="Dougan E. K."/>
            <person name="Thang M."/>
            <person name="Chan C."/>
        </authorList>
    </citation>
    <scope>NUCLEOTIDE SEQUENCE</scope>
</reference>
<proteinExistence type="predicted"/>
<keyword evidence="1" id="KW-0175">Coiled coil</keyword>
<feature type="region of interest" description="Disordered" evidence="2">
    <location>
        <begin position="869"/>
        <end position="894"/>
    </location>
</feature>
<dbReference type="InterPro" id="IPR039889">
    <property type="entry name" value="CCD33"/>
</dbReference>
<evidence type="ECO:0000256" key="2">
    <source>
        <dbReference type="SAM" id="MobiDB-lite"/>
    </source>
</evidence>
<feature type="coiled-coil region" evidence="1">
    <location>
        <begin position="636"/>
        <end position="845"/>
    </location>
</feature>